<dbReference type="Proteomes" id="UP000598174">
    <property type="component" value="Unassembled WGS sequence"/>
</dbReference>
<dbReference type="EMBL" id="BOMM01000081">
    <property type="protein sequence ID" value="GIE16309.1"/>
    <property type="molecule type" value="Genomic_DNA"/>
</dbReference>
<name>A0A919MIR4_9ACTN</name>
<gene>
    <name evidence="1" type="ORF">Afe05nite_81490</name>
</gene>
<evidence type="ECO:0008006" key="3">
    <source>
        <dbReference type="Google" id="ProtNLM"/>
    </source>
</evidence>
<dbReference type="RefSeq" id="WP_203822650.1">
    <property type="nucleotide sequence ID" value="NZ_BAAABP010000005.1"/>
</dbReference>
<evidence type="ECO:0000313" key="2">
    <source>
        <dbReference type="Proteomes" id="UP000598174"/>
    </source>
</evidence>
<dbReference type="AlphaFoldDB" id="A0A919MIR4"/>
<accession>A0A919MIR4</accession>
<keyword evidence="2" id="KW-1185">Reference proteome</keyword>
<sequence length="341" mass="37100">MALTRRSLTLLRRLRQDVGRVADEAVASIEQTWTSAWQQLAPAWLSAADAALAEADRNSRWPAPWRIARLPQVASAVLRTRQGSGQASIASARHVTLATTAAIATVVAAEPHIVAAQLRRAAAEDFARGIQRARVDALTADTRRRVTVLTRPLGADVARSVEQAFVRRPADLDAARVVARIQVVFQQGRQRAVAAAQTETLDAARAASAYVGQVNADTVAGWQWRSDLGPRTCPACWSMHGTLHPLRENGPSGHVSCRCTRMLLARDPDGGVTAPDGLALFRRMSRPDQLTVMGPTRLQLLDDGHIGWADLAVRQNNTGWRPSYVPRTVADLLRLAGHRQT</sequence>
<proteinExistence type="predicted"/>
<evidence type="ECO:0000313" key="1">
    <source>
        <dbReference type="EMBL" id="GIE16309.1"/>
    </source>
</evidence>
<comment type="caution">
    <text evidence="1">The sequence shown here is derived from an EMBL/GenBank/DDBJ whole genome shotgun (WGS) entry which is preliminary data.</text>
</comment>
<organism evidence="1 2">
    <name type="scientific">Paractinoplanes ferrugineus</name>
    <dbReference type="NCBI Taxonomy" id="113564"/>
    <lineage>
        <taxon>Bacteria</taxon>
        <taxon>Bacillati</taxon>
        <taxon>Actinomycetota</taxon>
        <taxon>Actinomycetes</taxon>
        <taxon>Micromonosporales</taxon>
        <taxon>Micromonosporaceae</taxon>
        <taxon>Paractinoplanes</taxon>
    </lineage>
</organism>
<reference evidence="1" key="1">
    <citation type="submission" date="2021-01" db="EMBL/GenBank/DDBJ databases">
        <title>Whole genome shotgun sequence of Actinoplanes ferrugineus NBRC 15555.</title>
        <authorList>
            <person name="Komaki H."/>
            <person name="Tamura T."/>
        </authorList>
    </citation>
    <scope>NUCLEOTIDE SEQUENCE</scope>
    <source>
        <strain evidence="1">NBRC 15555</strain>
    </source>
</reference>
<protein>
    <recommendedName>
        <fullName evidence="3">Phage head morphogenesis domain-containing protein</fullName>
    </recommendedName>
</protein>